<accession>A0A6C0KLA1</accession>
<reference evidence="1" key="1">
    <citation type="journal article" date="2020" name="Nature">
        <title>Giant virus diversity and host interactions through global metagenomics.</title>
        <authorList>
            <person name="Schulz F."/>
            <person name="Roux S."/>
            <person name="Paez-Espino D."/>
            <person name="Jungbluth S."/>
            <person name="Walsh D.A."/>
            <person name="Denef V.J."/>
            <person name="McMahon K.D."/>
            <person name="Konstantinidis K.T."/>
            <person name="Eloe-Fadrosh E.A."/>
            <person name="Kyrpides N.C."/>
            <person name="Woyke T."/>
        </authorList>
    </citation>
    <scope>NUCLEOTIDE SEQUENCE</scope>
    <source>
        <strain evidence="1">GVMAG-S-3300012919-55</strain>
    </source>
</reference>
<dbReference type="AlphaFoldDB" id="A0A6C0KLA1"/>
<name>A0A6C0KLA1_9ZZZZ</name>
<sequence>MMKRNYIECEYLQQQFYCCKKKNNCKEIKDKFKIFRCDDYGFDLKDQLVFWILFV</sequence>
<organism evidence="1">
    <name type="scientific">viral metagenome</name>
    <dbReference type="NCBI Taxonomy" id="1070528"/>
    <lineage>
        <taxon>unclassified sequences</taxon>
        <taxon>metagenomes</taxon>
        <taxon>organismal metagenomes</taxon>
    </lineage>
</organism>
<evidence type="ECO:0000313" key="1">
    <source>
        <dbReference type="EMBL" id="QHU17537.1"/>
    </source>
</evidence>
<proteinExistence type="predicted"/>
<dbReference type="EMBL" id="MN740916">
    <property type="protein sequence ID" value="QHU17537.1"/>
    <property type="molecule type" value="Genomic_DNA"/>
</dbReference>
<protein>
    <submittedName>
        <fullName evidence="1">Uncharacterized protein</fullName>
    </submittedName>
</protein>